<evidence type="ECO:0000256" key="1">
    <source>
        <dbReference type="SAM" id="MobiDB-lite"/>
    </source>
</evidence>
<reference evidence="2" key="2">
    <citation type="submission" date="2021-04" db="EMBL/GenBank/DDBJ databases">
        <authorList>
            <person name="Podell S."/>
        </authorList>
    </citation>
    <scope>NUCLEOTIDE SEQUENCE</scope>
    <source>
        <strain evidence="2">Hildebrandi</strain>
    </source>
</reference>
<keyword evidence="3" id="KW-1185">Reference proteome</keyword>
<name>A0A9K3LG86_9STRA</name>
<dbReference type="AlphaFoldDB" id="A0A9K3LG86"/>
<reference evidence="2" key="1">
    <citation type="journal article" date="2021" name="Sci. Rep.">
        <title>Diploid genomic architecture of Nitzschia inconspicua, an elite biomass production diatom.</title>
        <authorList>
            <person name="Oliver A."/>
            <person name="Podell S."/>
            <person name="Pinowska A."/>
            <person name="Traller J.C."/>
            <person name="Smith S.R."/>
            <person name="McClure R."/>
            <person name="Beliaev A."/>
            <person name="Bohutskyi P."/>
            <person name="Hill E.A."/>
            <person name="Rabines A."/>
            <person name="Zheng H."/>
            <person name="Allen L.Z."/>
            <person name="Kuo A."/>
            <person name="Grigoriev I.V."/>
            <person name="Allen A.E."/>
            <person name="Hazlebeck D."/>
            <person name="Allen E.E."/>
        </authorList>
    </citation>
    <scope>NUCLEOTIDE SEQUENCE</scope>
    <source>
        <strain evidence="2">Hildebrandi</strain>
    </source>
</reference>
<gene>
    <name evidence="2" type="ORF">IV203_035450</name>
</gene>
<protein>
    <submittedName>
        <fullName evidence="2">Uncharacterized protein</fullName>
    </submittedName>
</protein>
<dbReference type="Proteomes" id="UP000693970">
    <property type="component" value="Unassembled WGS sequence"/>
</dbReference>
<comment type="caution">
    <text evidence="2">The sequence shown here is derived from an EMBL/GenBank/DDBJ whole genome shotgun (WGS) entry which is preliminary data.</text>
</comment>
<proteinExistence type="predicted"/>
<feature type="region of interest" description="Disordered" evidence="1">
    <location>
        <begin position="1"/>
        <end position="22"/>
    </location>
</feature>
<accession>A0A9K3LG86</accession>
<sequence>MLRREQSLNPDRLSVRAQESGQHGTIVPSKYLQSISSVGFSQHQFNHHRKRFRPTAQCVIATLSPICYAFECFEGHYRLHIPRYQHNVQEELPHPCFDDFLDLQPDWSCDMFGT</sequence>
<organism evidence="2 3">
    <name type="scientific">Nitzschia inconspicua</name>
    <dbReference type="NCBI Taxonomy" id="303405"/>
    <lineage>
        <taxon>Eukaryota</taxon>
        <taxon>Sar</taxon>
        <taxon>Stramenopiles</taxon>
        <taxon>Ochrophyta</taxon>
        <taxon>Bacillariophyta</taxon>
        <taxon>Bacillariophyceae</taxon>
        <taxon>Bacillariophycidae</taxon>
        <taxon>Bacillariales</taxon>
        <taxon>Bacillariaceae</taxon>
        <taxon>Nitzschia</taxon>
    </lineage>
</organism>
<evidence type="ECO:0000313" key="3">
    <source>
        <dbReference type="Proteomes" id="UP000693970"/>
    </source>
</evidence>
<evidence type="ECO:0000313" key="2">
    <source>
        <dbReference type="EMBL" id="KAG7360351.1"/>
    </source>
</evidence>
<dbReference type="OrthoDB" id="48258at2759"/>
<dbReference type="EMBL" id="JAGRRH010000013">
    <property type="protein sequence ID" value="KAG7360351.1"/>
    <property type="molecule type" value="Genomic_DNA"/>
</dbReference>